<gene>
    <name evidence="1" type="ORF">C3E78_11505</name>
</gene>
<name>A0A2S0WN86_9ACTN</name>
<dbReference type="InterPro" id="IPR013830">
    <property type="entry name" value="SGNH_hydro"/>
</dbReference>
<evidence type="ECO:0000313" key="2">
    <source>
        <dbReference type="Proteomes" id="UP000244384"/>
    </source>
</evidence>
<accession>A0A2S0WN86</accession>
<dbReference type="EMBL" id="CP026952">
    <property type="protein sequence ID" value="AWB92777.1"/>
    <property type="molecule type" value="Genomic_DNA"/>
</dbReference>
<dbReference type="RefSeq" id="WP_108578496.1">
    <property type="nucleotide sequence ID" value="NZ_CP026952.1"/>
</dbReference>
<reference evidence="2" key="1">
    <citation type="submission" date="2018-01" db="EMBL/GenBank/DDBJ databases">
        <authorList>
            <person name="Li J."/>
        </authorList>
    </citation>
    <scope>NUCLEOTIDE SEQUENCE [LARGE SCALE GENOMIC DNA]</scope>
    <source>
        <strain evidence="2">592</strain>
    </source>
</reference>
<evidence type="ECO:0000313" key="1">
    <source>
        <dbReference type="EMBL" id="AWB92777.1"/>
    </source>
</evidence>
<dbReference type="KEGG" id="aez:C3E78_11505"/>
<dbReference type="SUPFAM" id="SSF52266">
    <property type="entry name" value="SGNH hydrolase"/>
    <property type="match status" value="1"/>
</dbReference>
<dbReference type="Gene3D" id="3.40.50.1110">
    <property type="entry name" value="SGNH hydrolase"/>
    <property type="match status" value="1"/>
</dbReference>
<dbReference type="PANTHER" id="PTHR30383">
    <property type="entry name" value="THIOESTERASE 1/PROTEASE 1/LYSOPHOSPHOLIPASE L1"/>
    <property type="match status" value="1"/>
</dbReference>
<keyword evidence="2" id="KW-1185">Reference proteome</keyword>
<dbReference type="PANTHER" id="PTHR30383:SF29">
    <property type="entry name" value="SGNH HYDROLASE-TYPE ESTERASE DOMAIN-CONTAINING PROTEIN"/>
    <property type="match status" value="1"/>
</dbReference>
<dbReference type="InterPro" id="IPR036514">
    <property type="entry name" value="SGNH_hydro_sf"/>
</dbReference>
<sequence>MKRLLVVAAAIVASAVFVPVQAEAKSRGDLVVIGDSISDPVFFKGRGGDPAKMWWAKLGRKTHTTPRVYAERGSGYTKPGKCRTTTIGQRITKRSIAKRIRAAQIVVVAAGVNDFSRCVFRPDRTHYQKETTAEELDKAIETTFNDLDRGIAKNSRVIITAPYGSRPSLRPYRERLVQSLVSHAKKHRFQYVDTAHGTIWGKARAKDRVHPTAVGMQRMYREIYTSSNLRRRFP</sequence>
<protein>
    <submittedName>
        <fullName evidence="1">Uncharacterized protein</fullName>
    </submittedName>
</protein>
<organism evidence="1 2">
    <name type="scientific">Aeromicrobium chenweiae</name>
    <dbReference type="NCBI Taxonomy" id="2079793"/>
    <lineage>
        <taxon>Bacteria</taxon>
        <taxon>Bacillati</taxon>
        <taxon>Actinomycetota</taxon>
        <taxon>Actinomycetes</taxon>
        <taxon>Propionibacteriales</taxon>
        <taxon>Nocardioidaceae</taxon>
        <taxon>Aeromicrobium</taxon>
    </lineage>
</organism>
<dbReference type="Proteomes" id="UP000244384">
    <property type="component" value="Chromosome"/>
</dbReference>
<dbReference type="Pfam" id="PF13472">
    <property type="entry name" value="Lipase_GDSL_2"/>
    <property type="match status" value="1"/>
</dbReference>
<dbReference type="CDD" id="cd00229">
    <property type="entry name" value="SGNH_hydrolase"/>
    <property type="match status" value="1"/>
</dbReference>
<dbReference type="AlphaFoldDB" id="A0A2S0WN86"/>
<accession>A0A5F2EVW7</accession>
<proteinExistence type="predicted"/>
<dbReference type="InterPro" id="IPR051532">
    <property type="entry name" value="Ester_Hydrolysis_Enzymes"/>
</dbReference>